<comment type="subcellular location">
    <subcellularLocation>
        <location evidence="2 6">Secreted</location>
        <location evidence="2 6">Cell wall</location>
    </subcellularLocation>
</comment>
<dbReference type="InterPro" id="IPR004963">
    <property type="entry name" value="PAE/NOTUM"/>
</dbReference>
<dbReference type="GO" id="GO:0052793">
    <property type="term" value="F:pectin acetylesterase activity"/>
    <property type="evidence" value="ECO:0007669"/>
    <property type="project" value="TreeGrafter"/>
</dbReference>
<accession>A0A8X8ZQD3</accession>
<dbReference type="Pfam" id="PF03283">
    <property type="entry name" value="PAE"/>
    <property type="match status" value="2"/>
</dbReference>
<evidence type="ECO:0000256" key="5">
    <source>
        <dbReference type="ARBA" id="ARBA00023316"/>
    </source>
</evidence>
<proteinExistence type="inferred from homology"/>
<dbReference type="AlphaFoldDB" id="A0A8X8ZQD3"/>
<keyword evidence="4 6" id="KW-0134">Cell wall</keyword>
<dbReference type="EMBL" id="PNBA02000009">
    <property type="protein sequence ID" value="KAG6414092.1"/>
    <property type="molecule type" value="Genomic_DNA"/>
</dbReference>
<protein>
    <recommendedName>
        <fullName evidence="6">Pectin acetylesterase</fullName>
        <ecNumber evidence="6">3.1.1.-</ecNumber>
    </recommendedName>
</protein>
<evidence type="ECO:0000256" key="2">
    <source>
        <dbReference type="ARBA" id="ARBA00004191"/>
    </source>
</evidence>
<feature type="chain" id="PRO_5036516609" description="Pectin acetylesterase" evidence="6">
    <location>
        <begin position="17"/>
        <end position="459"/>
    </location>
</feature>
<comment type="caution">
    <text evidence="7">The sequence shown here is derived from an EMBL/GenBank/DDBJ whole genome shotgun (WGS) entry which is preliminary data.</text>
</comment>
<keyword evidence="6" id="KW-0378">Hydrolase</keyword>
<dbReference type="Proteomes" id="UP000298416">
    <property type="component" value="Unassembled WGS sequence"/>
</dbReference>
<evidence type="ECO:0000256" key="6">
    <source>
        <dbReference type="RuleBase" id="RU363114"/>
    </source>
</evidence>
<dbReference type="GO" id="GO:0009505">
    <property type="term" value="C:plant-type cell wall"/>
    <property type="evidence" value="ECO:0007669"/>
    <property type="project" value="TreeGrafter"/>
</dbReference>
<sequence>MATLLLPLTILSLVAAGIVAGHNVTISLLDSAIAKGAVVPTKPTDPRQLRRITVSQNAGSAAVLQRCFHLLLCYNKGSSEDSGWLVAGQIKESLGIVLQDYPLLAGKLRWCDADLEIVCTDSGTRKVETKAEMALAVCLDGIPPAYAYSPGFGDRYDNWHVFLEVYEYEQPFLDFYPCKGGGWCQNVDACLDRARSSNGSSAKLMSTQNGIVSFGGMLDANSTFNPDFYNWHVVKIFYCDGSSFMSDVEDVDPKYNLTYRGARIYDAMMDELLRIGMGNAKNVYFRYTFINTLKSTIENSSSRRGYFVHSCYQHGHMEYKRDSTCSSLVGNGLANKTIAQAVGDWFFDRSEFQEMDMPNDLPRNCTSFDDQPTLEKKLKVDLKECYKIWDDDCKFGLLKEICNDISDHPQNVCCGFLRNNRMDLDCYFAIVDDLKNNYSCQHPDVATGRASDILTDCQG</sequence>
<gene>
    <name evidence="7" type="ORF">SASPL_126810</name>
</gene>
<reference evidence="7" key="1">
    <citation type="submission" date="2018-01" db="EMBL/GenBank/DDBJ databases">
        <authorList>
            <person name="Mao J.F."/>
        </authorList>
    </citation>
    <scope>NUCLEOTIDE SEQUENCE</scope>
    <source>
        <strain evidence="7">Huo1</strain>
        <tissue evidence="7">Leaf</tissue>
    </source>
</reference>
<dbReference type="PANTHER" id="PTHR21562">
    <property type="entry name" value="NOTUM-RELATED"/>
    <property type="match status" value="1"/>
</dbReference>
<keyword evidence="8" id="KW-1185">Reference proteome</keyword>
<comment type="similarity">
    <text evidence="3 6">Belongs to the pectinacetylesterase family.</text>
</comment>
<keyword evidence="6" id="KW-0732">Signal</keyword>
<keyword evidence="5 6" id="KW-0961">Cell wall biogenesis/degradation</keyword>
<dbReference type="GO" id="GO:0071555">
    <property type="term" value="P:cell wall organization"/>
    <property type="evidence" value="ECO:0007669"/>
    <property type="project" value="UniProtKB-KW"/>
</dbReference>
<organism evidence="7">
    <name type="scientific">Salvia splendens</name>
    <name type="common">Scarlet sage</name>
    <dbReference type="NCBI Taxonomy" id="180675"/>
    <lineage>
        <taxon>Eukaryota</taxon>
        <taxon>Viridiplantae</taxon>
        <taxon>Streptophyta</taxon>
        <taxon>Embryophyta</taxon>
        <taxon>Tracheophyta</taxon>
        <taxon>Spermatophyta</taxon>
        <taxon>Magnoliopsida</taxon>
        <taxon>eudicotyledons</taxon>
        <taxon>Gunneridae</taxon>
        <taxon>Pentapetalae</taxon>
        <taxon>asterids</taxon>
        <taxon>lamiids</taxon>
        <taxon>Lamiales</taxon>
        <taxon>Lamiaceae</taxon>
        <taxon>Nepetoideae</taxon>
        <taxon>Mentheae</taxon>
        <taxon>Salviinae</taxon>
        <taxon>Salvia</taxon>
        <taxon>Salvia subgen. Calosphace</taxon>
        <taxon>core Calosphace</taxon>
    </lineage>
</organism>
<name>A0A8X8ZQD3_SALSN</name>
<evidence type="ECO:0000313" key="8">
    <source>
        <dbReference type="Proteomes" id="UP000298416"/>
    </source>
</evidence>
<dbReference type="InterPro" id="IPR023213">
    <property type="entry name" value="CAT-like_dom_sf"/>
</dbReference>
<reference evidence="7" key="2">
    <citation type="submission" date="2020-08" db="EMBL/GenBank/DDBJ databases">
        <title>Plant Genome Project.</title>
        <authorList>
            <person name="Zhang R.-G."/>
        </authorList>
    </citation>
    <scope>NUCLEOTIDE SEQUENCE</scope>
    <source>
        <strain evidence="7">Huo1</strain>
        <tissue evidence="7">Leaf</tissue>
    </source>
</reference>
<evidence type="ECO:0000256" key="4">
    <source>
        <dbReference type="ARBA" id="ARBA00022512"/>
    </source>
</evidence>
<dbReference type="EC" id="3.1.1.-" evidence="6"/>
<keyword evidence="6" id="KW-0964">Secreted</keyword>
<dbReference type="PANTHER" id="PTHR21562:SF65">
    <property type="entry name" value="PECTIN ACETYLESTERASE"/>
    <property type="match status" value="1"/>
</dbReference>
<evidence type="ECO:0000256" key="3">
    <source>
        <dbReference type="ARBA" id="ARBA00005784"/>
    </source>
</evidence>
<comment type="function">
    <text evidence="1 6">Hydrolyzes acetyl esters in homogalacturonan regions of pectin. In type I primary cell wall, galacturonic acid residues of pectin can be acetylated at the O-2 and O-3 positions. Decreasing the degree of acetylation of pectin gels in vitro alters their physical properties.</text>
</comment>
<feature type="signal peptide" evidence="6">
    <location>
        <begin position="1"/>
        <end position="16"/>
    </location>
</feature>
<dbReference type="Gene3D" id="3.30.559.10">
    <property type="entry name" value="Chloramphenicol acetyltransferase-like domain"/>
    <property type="match status" value="1"/>
</dbReference>
<evidence type="ECO:0000256" key="1">
    <source>
        <dbReference type="ARBA" id="ARBA00003534"/>
    </source>
</evidence>
<evidence type="ECO:0000313" key="7">
    <source>
        <dbReference type="EMBL" id="KAG6414092.1"/>
    </source>
</evidence>